<comment type="similarity">
    <text evidence="3 13">Belongs to the very long-chain fatty acids dehydratase HACD family.</text>
</comment>
<keyword evidence="7 13" id="KW-0276">Fatty acid metabolism</keyword>
<comment type="subcellular location">
    <subcellularLocation>
        <location evidence="13">Endoplasmic reticulum membrane</location>
        <topology evidence="13">Multi-pass membrane protein</topology>
    </subcellularLocation>
    <subcellularLocation>
        <location evidence="1">Membrane</location>
        <topology evidence="1">Multi-pass membrane protein</topology>
    </subcellularLocation>
</comment>
<evidence type="ECO:0000256" key="2">
    <source>
        <dbReference type="ARBA" id="ARBA00005194"/>
    </source>
</evidence>
<comment type="function">
    <text evidence="13">Catalyzes the third of the four reactions of the long-chain fatty acids elongation cycle. This endoplasmic reticulum-bound enzymatic process, allows the addition of two carbons to the chain of long- and very long-chain fatty acids/VLCFAs per cycle. This enzyme catalyzes the dehydration of the 3-hydroxyacyl-CoA intermediate into trans-2,3-enoyl-CoA, within each cycle of fatty acid elongation. Thereby, it participates to the production of VLCFAs of different chain lengths that are involved in multiple biological processes as precursors of membrane lipids and lipid mediators.</text>
</comment>
<dbReference type="Gramene" id="TRITD4Bv1G160120.2">
    <property type="protein sequence ID" value="TRITD4Bv1G160120.2"/>
    <property type="gene ID" value="TRITD4Bv1G160120"/>
</dbReference>
<evidence type="ECO:0000256" key="9">
    <source>
        <dbReference type="ARBA" id="ARBA00023098"/>
    </source>
</evidence>
<keyword evidence="10 13" id="KW-0472">Membrane</keyword>
<feature type="transmembrane region" description="Helical" evidence="13">
    <location>
        <begin position="98"/>
        <end position="118"/>
    </location>
</feature>
<keyword evidence="12 13" id="KW-0456">Lyase</keyword>
<keyword evidence="6 13" id="KW-0812">Transmembrane</keyword>
<dbReference type="PANTHER" id="PTHR11035:SF36">
    <property type="entry name" value="VERY-LONG-CHAIN (3R)-3-HYDROXYACYL-COA DEHYDRATASE"/>
    <property type="match status" value="1"/>
</dbReference>
<dbReference type="Proteomes" id="UP000324705">
    <property type="component" value="Chromosome 4B"/>
</dbReference>
<proteinExistence type="inferred from homology"/>
<dbReference type="GO" id="GO:0030148">
    <property type="term" value="P:sphingolipid biosynthetic process"/>
    <property type="evidence" value="ECO:0007669"/>
    <property type="project" value="TreeGrafter"/>
</dbReference>
<comment type="catalytic activity">
    <reaction evidence="13">
        <text>a very-long-chain (3R)-3-hydroxyacyl-CoA = a very-long-chain (2E)-enoyl-CoA + H2O</text>
        <dbReference type="Rhea" id="RHEA:45812"/>
        <dbReference type="ChEBI" id="CHEBI:15377"/>
        <dbReference type="ChEBI" id="CHEBI:83728"/>
        <dbReference type="ChEBI" id="CHEBI:85440"/>
        <dbReference type="EC" id="4.2.1.134"/>
    </reaction>
</comment>
<reference evidence="14 15" key="1">
    <citation type="submission" date="2017-09" db="EMBL/GenBank/DDBJ databases">
        <authorList>
            <consortium name="International Durum Wheat Genome Sequencing Consortium (IDWGSC)"/>
            <person name="Milanesi L."/>
        </authorList>
    </citation>
    <scope>NUCLEOTIDE SEQUENCE [LARGE SCALE GENOMIC DNA]</scope>
    <source>
        <strain evidence="15">cv. Svevo</strain>
    </source>
</reference>
<evidence type="ECO:0000256" key="7">
    <source>
        <dbReference type="ARBA" id="ARBA00022832"/>
    </source>
</evidence>
<keyword evidence="8 13" id="KW-1133">Transmembrane helix</keyword>
<dbReference type="GO" id="GO:0005789">
    <property type="term" value="C:endoplasmic reticulum membrane"/>
    <property type="evidence" value="ECO:0007669"/>
    <property type="project" value="UniProtKB-SubCell"/>
</dbReference>
<dbReference type="PANTHER" id="PTHR11035">
    <property type="entry name" value="VERY-LONG-CHAIN (3R)-3-HYDROXYACYL-COA DEHYDRATASE"/>
    <property type="match status" value="1"/>
</dbReference>
<dbReference type="EMBL" id="LT934118">
    <property type="protein sequence ID" value="VAI08925.1"/>
    <property type="molecule type" value="Genomic_DNA"/>
</dbReference>
<gene>
    <name evidence="14" type="ORF">TRITD_4Bv1G160120</name>
</gene>
<protein>
    <recommendedName>
        <fullName evidence="4 13">Very-long-chain (3R)-3-hydroxyacyl-CoA dehydratase</fullName>
        <ecNumber evidence="4 13">4.2.1.134</ecNumber>
    </recommendedName>
</protein>
<dbReference type="GO" id="GO:0042761">
    <property type="term" value="P:very long-chain fatty acid biosynthetic process"/>
    <property type="evidence" value="ECO:0007669"/>
    <property type="project" value="TreeGrafter"/>
</dbReference>
<name>A0A9R0T824_TRITD</name>
<feature type="transmembrane region" description="Helical" evidence="13">
    <location>
        <begin position="181"/>
        <end position="199"/>
    </location>
</feature>
<evidence type="ECO:0000256" key="1">
    <source>
        <dbReference type="ARBA" id="ARBA00004141"/>
    </source>
</evidence>
<evidence type="ECO:0000256" key="3">
    <source>
        <dbReference type="ARBA" id="ARBA00007811"/>
    </source>
</evidence>
<organism evidence="14 15">
    <name type="scientific">Triticum turgidum subsp. durum</name>
    <name type="common">Durum wheat</name>
    <name type="synonym">Triticum durum</name>
    <dbReference type="NCBI Taxonomy" id="4567"/>
    <lineage>
        <taxon>Eukaryota</taxon>
        <taxon>Viridiplantae</taxon>
        <taxon>Streptophyta</taxon>
        <taxon>Embryophyta</taxon>
        <taxon>Tracheophyta</taxon>
        <taxon>Spermatophyta</taxon>
        <taxon>Magnoliopsida</taxon>
        <taxon>Liliopsida</taxon>
        <taxon>Poales</taxon>
        <taxon>Poaceae</taxon>
        <taxon>BOP clade</taxon>
        <taxon>Pooideae</taxon>
        <taxon>Triticodae</taxon>
        <taxon>Triticeae</taxon>
        <taxon>Triticinae</taxon>
        <taxon>Triticum</taxon>
    </lineage>
</organism>
<sequence length="202" mass="22810">MAAVKRAHLAVCNWAVFFGWAQVLYFAVDALLRSGDEAVYAAVERPLQLAQTAAVLEILHGLVGLVRSPVSATLPQIGSRLFVTWGILWSFPETRTHILVSSLVISWSVTEIIRYSFFGTKELFGSAPSSLLWLRYSSFLVMYPTDISSEVGLIYIALQFIKASEKYCIRMPNKWNYSFDYFYASILVLLVYIPGTFSCPRR</sequence>
<comment type="pathway">
    <text evidence="2 13">Lipid metabolism; fatty acid biosynthesis.</text>
</comment>
<evidence type="ECO:0000256" key="11">
    <source>
        <dbReference type="ARBA" id="ARBA00023160"/>
    </source>
</evidence>
<evidence type="ECO:0000256" key="13">
    <source>
        <dbReference type="RuleBase" id="RU363109"/>
    </source>
</evidence>
<keyword evidence="15" id="KW-1185">Reference proteome</keyword>
<accession>A0A9R0T824</accession>
<dbReference type="OMA" id="SFDYFCA"/>
<dbReference type="AlphaFoldDB" id="A0A9R0T824"/>
<feature type="transmembrane region" description="Helical" evidence="13">
    <location>
        <begin position="7"/>
        <end position="28"/>
    </location>
</feature>
<comment type="caution">
    <text evidence="13">Lacks conserved residue(s) required for the propagation of feature annotation.</text>
</comment>
<evidence type="ECO:0000256" key="12">
    <source>
        <dbReference type="ARBA" id="ARBA00023239"/>
    </source>
</evidence>
<keyword evidence="5 13" id="KW-0444">Lipid biosynthesis</keyword>
<evidence type="ECO:0000256" key="4">
    <source>
        <dbReference type="ARBA" id="ARBA00013122"/>
    </source>
</evidence>
<keyword evidence="9 13" id="KW-0443">Lipid metabolism</keyword>
<evidence type="ECO:0000256" key="6">
    <source>
        <dbReference type="ARBA" id="ARBA00022692"/>
    </source>
</evidence>
<dbReference type="InterPro" id="IPR007482">
    <property type="entry name" value="Tyr_Pase-like_PTPLA"/>
</dbReference>
<dbReference type="EC" id="4.2.1.134" evidence="4 13"/>
<keyword evidence="13" id="KW-0256">Endoplasmic reticulum</keyword>
<evidence type="ECO:0000313" key="14">
    <source>
        <dbReference type="EMBL" id="VAI08925.1"/>
    </source>
</evidence>
<evidence type="ECO:0000256" key="8">
    <source>
        <dbReference type="ARBA" id="ARBA00022989"/>
    </source>
</evidence>
<dbReference type="GO" id="GO:0102158">
    <property type="term" value="F:very-long-chain (3R)-3-hydroxyacyl-CoA dehydratase activity"/>
    <property type="evidence" value="ECO:0007669"/>
    <property type="project" value="UniProtKB-EC"/>
</dbReference>
<dbReference type="Pfam" id="PF04387">
    <property type="entry name" value="PTPLA"/>
    <property type="match status" value="1"/>
</dbReference>
<evidence type="ECO:0000256" key="5">
    <source>
        <dbReference type="ARBA" id="ARBA00022516"/>
    </source>
</evidence>
<dbReference type="GO" id="GO:0030497">
    <property type="term" value="P:fatty acid elongation"/>
    <property type="evidence" value="ECO:0007669"/>
    <property type="project" value="TreeGrafter"/>
</dbReference>
<keyword evidence="11 13" id="KW-0275">Fatty acid biosynthesis</keyword>
<evidence type="ECO:0000256" key="10">
    <source>
        <dbReference type="ARBA" id="ARBA00023136"/>
    </source>
</evidence>
<feature type="transmembrane region" description="Helical" evidence="13">
    <location>
        <begin position="139"/>
        <end position="161"/>
    </location>
</feature>
<evidence type="ECO:0000313" key="15">
    <source>
        <dbReference type="Proteomes" id="UP000324705"/>
    </source>
</evidence>